<evidence type="ECO:0000313" key="7">
    <source>
        <dbReference type="EMBL" id="MQQ09296.1"/>
    </source>
</evidence>
<dbReference type="Pfam" id="PF04055">
    <property type="entry name" value="Radical_SAM"/>
    <property type="match status" value="1"/>
</dbReference>
<dbReference type="InterPro" id="IPR050377">
    <property type="entry name" value="Radical_SAM_PqqE_MftC-like"/>
</dbReference>
<feature type="domain" description="Radical SAM core" evidence="6">
    <location>
        <begin position="62"/>
        <end position="275"/>
    </location>
</feature>
<evidence type="ECO:0000256" key="4">
    <source>
        <dbReference type="ARBA" id="ARBA00023004"/>
    </source>
</evidence>
<dbReference type="SUPFAM" id="SSF102114">
    <property type="entry name" value="Radical SAM enzymes"/>
    <property type="match status" value="1"/>
</dbReference>
<dbReference type="PROSITE" id="PS51918">
    <property type="entry name" value="RADICAL_SAM"/>
    <property type="match status" value="1"/>
</dbReference>
<proteinExistence type="predicted"/>
<dbReference type="SFLD" id="SFLDG01067">
    <property type="entry name" value="SPASM/twitch_domain_containing"/>
    <property type="match status" value="1"/>
</dbReference>
<evidence type="ECO:0000313" key="8">
    <source>
        <dbReference type="Proteomes" id="UP000444174"/>
    </source>
</evidence>
<organism evidence="7 8">
    <name type="scientific">Tritonibacter litoralis</name>
    <dbReference type="NCBI Taxonomy" id="2662264"/>
    <lineage>
        <taxon>Bacteria</taxon>
        <taxon>Pseudomonadati</taxon>
        <taxon>Pseudomonadota</taxon>
        <taxon>Alphaproteobacteria</taxon>
        <taxon>Rhodobacterales</taxon>
        <taxon>Paracoccaceae</taxon>
        <taxon>Tritonibacter</taxon>
    </lineage>
</organism>
<keyword evidence="3" id="KW-0479">Metal-binding</keyword>
<dbReference type="SFLD" id="SFLDS00029">
    <property type="entry name" value="Radical_SAM"/>
    <property type="match status" value="1"/>
</dbReference>
<dbReference type="InterPro" id="IPR007197">
    <property type="entry name" value="rSAM"/>
</dbReference>
<dbReference type="GO" id="GO:0046872">
    <property type="term" value="F:metal ion binding"/>
    <property type="evidence" value="ECO:0007669"/>
    <property type="project" value="UniProtKB-KW"/>
</dbReference>
<evidence type="ECO:0000256" key="5">
    <source>
        <dbReference type="ARBA" id="ARBA00023014"/>
    </source>
</evidence>
<dbReference type="InterPro" id="IPR058240">
    <property type="entry name" value="rSAM_sf"/>
</dbReference>
<reference evidence="7 8" key="1">
    <citation type="submission" date="2019-10" db="EMBL/GenBank/DDBJ databases">
        <title>Epibacterium sp. nov., isolated from seawater.</title>
        <authorList>
            <person name="Zhang X."/>
            <person name="Li N."/>
        </authorList>
    </citation>
    <scope>NUCLEOTIDE SEQUENCE [LARGE SCALE GENOMIC DNA]</scope>
    <source>
        <strain evidence="7 8">SM1979</strain>
    </source>
</reference>
<dbReference type="EMBL" id="WIBF01000007">
    <property type="protein sequence ID" value="MQQ09296.1"/>
    <property type="molecule type" value="Genomic_DNA"/>
</dbReference>
<accession>A0A843YE08</accession>
<protein>
    <submittedName>
        <fullName evidence="7">Radical SAM protein</fullName>
    </submittedName>
</protein>
<keyword evidence="5" id="KW-0411">Iron-sulfur</keyword>
<gene>
    <name evidence="7" type="ORF">GFB49_12585</name>
</gene>
<name>A0A843YE08_9RHOB</name>
<evidence type="ECO:0000256" key="3">
    <source>
        <dbReference type="ARBA" id="ARBA00022723"/>
    </source>
</evidence>
<sequence length="474" mass="52309">MTQVIPGSYIPMIRDGAVNKAMVFDSKATKHSPFAGSDQRRPLQSGLQEAGQYHELQTAGRFYPVACVALEITQRCNLDCTLCYLSEHAEQAKDVPLELLLHRVDEIWACYGAGTTIQITGGDPTLRPIADIEVLCRRIKQLGLRSCLMTNGIRASRLYLKRLAEAELDDVAFHVDMTQERNGFHSELDLNALRHQLIEDARGLGLRILFNTTVFQGNLDEIPMLCRFFAEHAKDLSLVSFQMQAETGRGHEAPRDDALTQARVAEQISKGFGASFPSAVGIGHSDCGQYDHLLVAGGQAVSVLENTTWIARVVRALAAADTSGHAVADIRQMVLSAGVRNPGLALRGLLEGIRALWQIRRGIWQAKGQVARLSVMIHSFMDASALDADRCASCVFMVMTQDGPLSMCAYNAERDHYLFAPQRMASTQGHSWWNAATGAVTPEPTQADLQPPAYKHMKGRMRVQEAKRRKEKAL</sequence>
<dbReference type="Proteomes" id="UP000444174">
    <property type="component" value="Unassembled WGS sequence"/>
</dbReference>
<dbReference type="AlphaFoldDB" id="A0A843YE08"/>
<keyword evidence="8" id="KW-1185">Reference proteome</keyword>
<dbReference type="Gene3D" id="3.20.20.70">
    <property type="entry name" value="Aldolase class I"/>
    <property type="match status" value="1"/>
</dbReference>
<dbReference type="InterPro" id="IPR013785">
    <property type="entry name" value="Aldolase_TIM"/>
</dbReference>
<evidence type="ECO:0000256" key="2">
    <source>
        <dbReference type="ARBA" id="ARBA00022691"/>
    </source>
</evidence>
<comment type="caution">
    <text evidence="7">The sequence shown here is derived from an EMBL/GenBank/DDBJ whole genome shotgun (WGS) entry which is preliminary data.</text>
</comment>
<dbReference type="PANTHER" id="PTHR11228:SF7">
    <property type="entry name" value="PQQA PEPTIDE CYCLASE"/>
    <property type="match status" value="1"/>
</dbReference>
<evidence type="ECO:0000256" key="1">
    <source>
        <dbReference type="ARBA" id="ARBA00001966"/>
    </source>
</evidence>
<comment type="cofactor">
    <cofactor evidence="1">
        <name>[4Fe-4S] cluster</name>
        <dbReference type="ChEBI" id="CHEBI:49883"/>
    </cofactor>
</comment>
<dbReference type="PANTHER" id="PTHR11228">
    <property type="entry name" value="RADICAL SAM DOMAIN PROTEIN"/>
    <property type="match status" value="1"/>
</dbReference>
<evidence type="ECO:0000259" key="6">
    <source>
        <dbReference type="PROSITE" id="PS51918"/>
    </source>
</evidence>
<dbReference type="CDD" id="cd01335">
    <property type="entry name" value="Radical_SAM"/>
    <property type="match status" value="1"/>
</dbReference>
<keyword evidence="2" id="KW-0949">S-adenosyl-L-methionine</keyword>
<keyword evidence="4" id="KW-0408">Iron</keyword>
<dbReference type="GO" id="GO:0003824">
    <property type="term" value="F:catalytic activity"/>
    <property type="evidence" value="ECO:0007669"/>
    <property type="project" value="InterPro"/>
</dbReference>
<dbReference type="GO" id="GO:0051536">
    <property type="term" value="F:iron-sulfur cluster binding"/>
    <property type="evidence" value="ECO:0007669"/>
    <property type="project" value="UniProtKB-KW"/>
</dbReference>